<keyword evidence="1" id="KW-1133">Transmembrane helix</keyword>
<evidence type="ECO:0000313" key="2">
    <source>
        <dbReference type="EMBL" id="AEH61619.1"/>
    </source>
</evidence>
<accession>F7XQM0</accession>
<gene>
    <name evidence="2" type="ordered locus">Mzhil_1784</name>
</gene>
<organism evidence="2 3">
    <name type="scientific">Methanosalsum zhilinae (strain DSM 4017 / NBRC 107636 / OCM 62 / WeN5)</name>
    <name type="common">Methanohalophilus zhilinae</name>
    <dbReference type="NCBI Taxonomy" id="679901"/>
    <lineage>
        <taxon>Archaea</taxon>
        <taxon>Methanobacteriati</taxon>
        <taxon>Methanobacteriota</taxon>
        <taxon>Stenosarchaea group</taxon>
        <taxon>Methanomicrobia</taxon>
        <taxon>Methanosarcinales</taxon>
        <taxon>Methanosarcinaceae</taxon>
        <taxon>Methanosalsum</taxon>
    </lineage>
</organism>
<evidence type="ECO:0000313" key="3">
    <source>
        <dbReference type="Proteomes" id="UP000006622"/>
    </source>
</evidence>
<dbReference type="GeneID" id="10823425"/>
<dbReference type="HOGENOM" id="CLU_028008_0_0_2"/>
<dbReference type="PANTHER" id="PTHR35902">
    <property type="entry name" value="S-LAYER DOMAIN-LIKE PROTEIN-RELATED"/>
    <property type="match status" value="1"/>
</dbReference>
<sequence length="356" mass="39287" precursor="true">MNRSYITKAFVGVTIIFLFIICTIPAVAQPPQHFDFGENYYTTFGYPDVSASIVGNNEFSRGDRATVDINLMNKGVITGFRSDIDARSSDLDIKLQQTEMQYEAQRTTAIGIVAILASPHPEIKVRSGPQEAGTLRSGEQTSNPLEFDIEVTKNAASGTYPLVLNILYGYQENVQVSGDDETDLGVTNMEIGIWYEVRSQNVTLPLKVKDEAKFEVTDVRSELYAGDDGLLYVTYKNTGEMPARDSIVRITVADPFSTTDDQAYLGLLEPGQSEVAVFRLDVLDTAIPKMYSITSQIRYQDTDGHDRITDIIRVRTEVLPPEPMRDTYIAIGVAVAIIIAGMIAYLAYRKGSGGSD</sequence>
<keyword evidence="3" id="KW-1185">Reference proteome</keyword>
<dbReference type="STRING" id="679901.Mzhil_1784"/>
<dbReference type="OrthoDB" id="56770at2157"/>
<keyword evidence="1" id="KW-0472">Membrane</keyword>
<feature type="transmembrane region" description="Helical" evidence="1">
    <location>
        <begin position="328"/>
        <end position="348"/>
    </location>
</feature>
<evidence type="ECO:0008006" key="4">
    <source>
        <dbReference type="Google" id="ProtNLM"/>
    </source>
</evidence>
<dbReference type="PANTHER" id="PTHR35902:SF3">
    <property type="entry name" value="NPCBM-ASSOCIATED, NEW3 DOMAIN OF ALPHA-GALACTOSIDASE"/>
    <property type="match status" value="1"/>
</dbReference>
<protein>
    <recommendedName>
        <fullName evidence="4">S-layer-like domain-containing protein</fullName>
    </recommendedName>
</protein>
<dbReference type="RefSeq" id="WP_013899055.1">
    <property type="nucleotide sequence ID" value="NC_015676.1"/>
</dbReference>
<dbReference type="KEGG" id="mzh:Mzhil_1784"/>
<keyword evidence="1" id="KW-0812">Transmembrane</keyword>
<dbReference type="AlphaFoldDB" id="F7XQM0"/>
<name>F7XQM0_METZD</name>
<evidence type="ECO:0000256" key="1">
    <source>
        <dbReference type="SAM" id="Phobius"/>
    </source>
</evidence>
<dbReference type="Proteomes" id="UP000006622">
    <property type="component" value="Chromosome"/>
</dbReference>
<reference evidence="2 3" key="1">
    <citation type="submission" date="2010-07" db="EMBL/GenBank/DDBJ databases">
        <title>The complete genome of Methanosalsum zhilinae DSM 4017.</title>
        <authorList>
            <consortium name="US DOE Joint Genome Institute (JGI-PGF)"/>
            <person name="Lucas S."/>
            <person name="Copeland A."/>
            <person name="Lapidus A."/>
            <person name="Glavina del Rio T."/>
            <person name="Dalin E."/>
            <person name="Tice H."/>
            <person name="Bruce D."/>
            <person name="Goodwin L."/>
            <person name="Pitluck S."/>
            <person name="Kyrpides N."/>
            <person name="Mavromatis K."/>
            <person name="Ovchinnikova G."/>
            <person name="Daligault H."/>
            <person name="Detter J.C."/>
            <person name="Han C."/>
            <person name="Tapia R."/>
            <person name="Larimer F."/>
            <person name="Land M."/>
            <person name="Hauser L."/>
            <person name="Markowitz V."/>
            <person name="Cheng J.-F."/>
            <person name="Hugenholtz P."/>
            <person name="Woyke T."/>
            <person name="Wu D."/>
            <person name="Spring S."/>
            <person name="Schueler E."/>
            <person name="Brambilla E."/>
            <person name="Klenk H.-P."/>
            <person name="Eisen J.A."/>
        </authorList>
    </citation>
    <scope>NUCLEOTIDE SEQUENCE [LARGE SCALE GENOMIC DNA]</scope>
    <source>
        <strain evidence="3">DSM 4017 / NBRC 107636 / OCM 62 / WeN5</strain>
    </source>
</reference>
<dbReference type="EMBL" id="CP002101">
    <property type="protein sequence ID" value="AEH61619.1"/>
    <property type="molecule type" value="Genomic_DNA"/>
</dbReference>
<proteinExistence type="predicted"/>